<dbReference type="InterPro" id="IPR039249">
    <property type="entry name" value="GPATCH11"/>
</dbReference>
<feature type="domain" description="G-patch" evidence="2">
    <location>
        <begin position="114"/>
        <end position="162"/>
    </location>
</feature>
<sequence length="318" mass="35192">MPNVFGESSESDSEPQPPPTKKFKPPSANDVDASVINRADAWVQSNSFSSRLKDSDGHVSETLKSFKKADGSSSPPESLSEIEDSLYSRQGLGARSDNTTYNQKSSLNKSILDEGSIGYRIMQKMGYKPGQTIGSSKIENALVEPLSVRARPARTGIGESPFTSKTTSSISPHISSTFQEAAKTKHEKRINKHLIAKLQKFCLVASGEDLKFEQGVFFREDVNPLWRDCISSDLDVKKRTVLFGEESIDPIVGVHMDGVNGPKAEIAQSPEEMEAKLTRLLEHARDHYNYCPFCGISYDDETDLRQNCPGPTEQDHQF</sequence>
<dbReference type="InterPro" id="IPR025239">
    <property type="entry name" value="DUF4187"/>
</dbReference>
<dbReference type="PROSITE" id="PS50174">
    <property type="entry name" value="G_PATCH"/>
    <property type="match status" value="1"/>
</dbReference>
<dbReference type="AlphaFoldDB" id="A0A4P6XNU9"/>
<accession>A0A4P6XNU9</accession>
<dbReference type="EMBL" id="CP034459">
    <property type="protein sequence ID" value="QBM89030.1"/>
    <property type="molecule type" value="Genomic_DNA"/>
</dbReference>
<evidence type="ECO:0000313" key="3">
    <source>
        <dbReference type="EMBL" id="QBM89030.1"/>
    </source>
</evidence>
<name>A0A4P6XNU9_9ASCO</name>
<dbReference type="SMART" id="SM00443">
    <property type="entry name" value="G_patch"/>
    <property type="match status" value="1"/>
</dbReference>
<organism evidence="3 4">
    <name type="scientific">Metschnikowia aff. pulcherrima</name>
    <dbReference type="NCBI Taxonomy" id="2163413"/>
    <lineage>
        <taxon>Eukaryota</taxon>
        <taxon>Fungi</taxon>
        <taxon>Dikarya</taxon>
        <taxon>Ascomycota</taxon>
        <taxon>Saccharomycotina</taxon>
        <taxon>Pichiomycetes</taxon>
        <taxon>Metschnikowiaceae</taxon>
        <taxon>Metschnikowia</taxon>
    </lineage>
</organism>
<reference evidence="4" key="1">
    <citation type="submission" date="2019-03" db="EMBL/GenBank/DDBJ databases">
        <title>Snf2 controls pulcherriminic acid biosynthesis and connects pigmentation and antifungal activity of the yeast Metschnikowia pulcherrima.</title>
        <authorList>
            <person name="Gore-Lloyd D."/>
            <person name="Sumann I."/>
            <person name="Brachmann A.O."/>
            <person name="Schneeberger K."/>
            <person name="Ortiz-Merino R.A."/>
            <person name="Moreno-Beltran M."/>
            <person name="Schlaefli M."/>
            <person name="Kirner P."/>
            <person name="Santos Kron A."/>
            <person name="Wolfe K.H."/>
            <person name="Piel J."/>
            <person name="Ahrens C.H."/>
            <person name="Henk D."/>
            <person name="Freimoser F.M."/>
        </authorList>
    </citation>
    <scope>NUCLEOTIDE SEQUENCE [LARGE SCALE GENOMIC DNA]</scope>
    <source>
        <strain evidence="4">APC 1.2</strain>
    </source>
</reference>
<dbReference type="InterPro" id="IPR000467">
    <property type="entry name" value="G_patch_dom"/>
</dbReference>
<dbReference type="GO" id="GO:0000776">
    <property type="term" value="C:kinetochore"/>
    <property type="evidence" value="ECO:0007669"/>
    <property type="project" value="TreeGrafter"/>
</dbReference>
<dbReference type="Pfam" id="PF13821">
    <property type="entry name" value="DUF4187"/>
    <property type="match status" value="1"/>
</dbReference>
<feature type="region of interest" description="Disordered" evidence="1">
    <location>
        <begin position="46"/>
        <end position="81"/>
    </location>
</feature>
<keyword evidence="4" id="KW-1185">Reference proteome</keyword>
<feature type="region of interest" description="Disordered" evidence="1">
    <location>
        <begin position="1"/>
        <end position="31"/>
    </location>
</feature>
<evidence type="ECO:0000256" key="1">
    <source>
        <dbReference type="SAM" id="MobiDB-lite"/>
    </source>
</evidence>
<evidence type="ECO:0000313" key="4">
    <source>
        <dbReference type="Proteomes" id="UP000292447"/>
    </source>
</evidence>
<protein>
    <submittedName>
        <fullName evidence="3">G-patch domain-containing protein</fullName>
    </submittedName>
</protein>
<dbReference type="PANTHER" id="PTHR21032">
    <property type="entry name" value="G PATCH DOMAIN-CONTAINING PROTEIN 11"/>
    <property type="match status" value="1"/>
</dbReference>
<evidence type="ECO:0000259" key="2">
    <source>
        <dbReference type="PROSITE" id="PS50174"/>
    </source>
</evidence>
<dbReference type="Pfam" id="PF01585">
    <property type="entry name" value="G-patch"/>
    <property type="match status" value="1"/>
</dbReference>
<dbReference type="PANTHER" id="PTHR21032:SF0">
    <property type="entry name" value="G PATCH DOMAIN-CONTAINING PROTEIN 11"/>
    <property type="match status" value="1"/>
</dbReference>
<dbReference type="SMART" id="SM01173">
    <property type="entry name" value="DUF4187"/>
    <property type="match status" value="1"/>
</dbReference>
<gene>
    <name evidence="3" type="primary">MPUL0D00900</name>
    <name evidence="3" type="ORF">METSCH_D00900</name>
</gene>
<feature type="compositionally biased region" description="Basic and acidic residues" evidence="1">
    <location>
        <begin position="51"/>
        <end position="61"/>
    </location>
</feature>
<dbReference type="Proteomes" id="UP000292447">
    <property type="component" value="Chromosome IV"/>
</dbReference>
<proteinExistence type="predicted"/>
<dbReference type="GO" id="GO:0003676">
    <property type="term" value="F:nucleic acid binding"/>
    <property type="evidence" value="ECO:0007669"/>
    <property type="project" value="InterPro"/>
</dbReference>